<evidence type="ECO:0000313" key="2">
    <source>
        <dbReference type="Proteomes" id="UP001558713"/>
    </source>
</evidence>
<gene>
    <name evidence="1" type="ORF">V5N11_018212</name>
</gene>
<proteinExistence type="predicted"/>
<dbReference type="Proteomes" id="UP001558713">
    <property type="component" value="Unassembled WGS sequence"/>
</dbReference>
<evidence type="ECO:0000313" key="1">
    <source>
        <dbReference type="EMBL" id="KAL1202261.1"/>
    </source>
</evidence>
<comment type="caution">
    <text evidence="1">The sequence shown here is derived from an EMBL/GenBank/DDBJ whole genome shotgun (WGS) entry which is preliminary data.</text>
</comment>
<dbReference type="AlphaFoldDB" id="A0ABD1ATU3"/>
<keyword evidence="2" id="KW-1185">Reference proteome</keyword>
<protein>
    <submittedName>
        <fullName evidence="1">Disease resistance protein RPP1</fullName>
    </submittedName>
</protein>
<sequence>MLKSFPEISTNIRVLMLRGTAIEEVPPSIRSWPHLKDNCICHTLKTSRNPLMLLTKSQSFTRAIQKYKRFLHASRESLVWLNLCSRDAESWCHSHRFQIPDSLSFIDAQDCESLERLDCFFNNTTIDVTFGKCFKLNQEATDLIIQTRGKAVLPGREVKMKTNLLSTVEVGKLQNCISSHGMIFRSCAMFF</sequence>
<dbReference type="Gene3D" id="3.80.10.10">
    <property type="entry name" value="Ribonuclease Inhibitor"/>
    <property type="match status" value="1"/>
</dbReference>
<reference evidence="1 2" key="1">
    <citation type="submission" date="2024-04" db="EMBL/GenBank/DDBJ databases">
        <title>Genome assembly C_amara_ONT_v2.</title>
        <authorList>
            <person name="Yant L."/>
            <person name="Moore C."/>
            <person name="Slenker M."/>
        </authorList>
    </citation>
    <scope>NUCLEOTIDE SEQUENCE [LARGE SCALE GENOMIC DNA]</scope>
    <source>
        <tissue evidence="1">Leaf</tissue>
    </source>
</reference>
<organism evidence="1 2">
    <name type="scientific">Cardamine amara subsp. amara</name>
    <dbReference type="NCBI Taxonomy" id="228776"/>
    <lineage>
        <taxon>Eukaryota</taxon>
        <taxon>Viridiplantae</taxon>
        <taxon>Streptophyta</taxon>
        <taxon>Embryophyta</taxon>
        <taxon>Tracheophyta</taxon>
        <taxon>Spermatophyta</taxon>
        <taxon>Magnoliopsida</taxon>
        <taxon>eudicotyledons</taxon>
        <taxon>Gunneridae</taxon>
        <taxon>Pentapetalae</taxon>
        <taxon>rosids</taxon>
        <taxon>malvids</taxon>
        <taxon>Brassicales</taxon>
        <taxon>Brassicaceae</taxon>
        <taxon>Cardamineae</taxon>
        <taxon>Cardamine</taxon>
    </lineage>
</organism>
<dbReference type="InterPro" id="IPR032675">
    <property type="entry name" value="LRR_dom_sf"/>
</dbReference>
<dbReference type="EMBL" id="JBANAX010000581">
    <property type="protein sequence ID" value="KAL1202261.1"/>
    <property type="molecule type" value="Genomic_DNA"/>
</dbReference>
<accession>A0ABD1ATU3</accession>
<name>A0ABD1ATU3_CARAN</name>